<comment type="similarity">
    <text evidence="1">Belongs to the peptidase S1C family.</text>
</comment>
<dbReference type="SMART" id="SM00228">
    <property type="entry name" value="PDZ"/>
    <property type="match status" value="1"/>
</dbReference>
<dbReference type="PANTHER" id="PTHR22939">
    <property type="entry name" value="SERINE PROTEASE FAMILY S1C HTRA-RELATED"/>
    <property type="match status" value="1"/>
</dbReference>
<dbReference type="GO" id="GO:0008233">
    <property type="term" value="F:peptidase activity"/>
    <property type="evidence" value="ECO:0007669"/>
    <property type="project" value="UniProtKB-KW"/>
</dbReference>
<dbReference type="Gene3D" id="2.40.10.10">
    <property type="entry name" value="Trypsin-like serine proteases"/>
    <property type="match status" value="2"/>
</dbReference>
<dbReference type="PROSITE" id="PS50106">
    <property type="entry name" value="PDZ"/>
    <property type="match status" value="1"/>
</dbReference>
<dbReference type="InterPro" id="IPR001940">
    <property type="entry name" value="Peptidase_S1C"/>
</dbReference>
<keyword evidence="4" id="KW-0720">Serine protease</keyword>
<dbReference type="InterPro" id="IPR001478">
    <property type="entry name" value="PDZ"/>
</dbReference>
<dbReference type="SUPFAM" id="SSF50156">
    <property type="entry name" value="PDZ domain-like"/>
    <property type="match status" value="1"/>
</dbReference>
<dbReference type="InterPro" id="IPR009003">
    <property type="entry name" value="Peptidase_S1_PA"/>
</dbReference>
<evidence type="ECO:0000256" key="3">
    <source>
        <dbReference type="ARBA" id="ARBA00022801"/>
    </source>
</evidence>
<accession>A0ABU9BQL7</accession>
<feature type="chain" id="PRO_5045649747" evidence="5">
    <location>
        <begin position="32"/>
        <end position="343"/>
    </location>
</feature>
<evidence type="ECO:0000256" key="4">
    <source>
        <dbReference type="ARBA" id="ARBA00022825"/>
    </source>
</evidence>
<evidence type="ECO:0000313" key="7">
    <source>
        <dbReference type="EMBL" id="MEK8031409.1"/>
    </source>
</evidence>
<evidence type="ECO:0000256" key="2">
    <source>
        <dbReference type="ARBA" id="ARBA00022670"/>
    </source>
</evidence>
<feature type="domain" description="PDZ" evidence="6">
    <location>
        <begin position="238"/>
        <end position="296"/>
    </location>
</feature>
<evidence type="ECO:0000256" key="1">
    <source>
        <dbReference type="ARBA" id="ARBA00010541"/>
    </source>
</evidence>
<evidence type="ECO:0000313" key="8">
    <source>
        <dbReference type="Proteomes" id="UP001371218"/>
    </source>
</evidence>
<evidence type="ECO:0000256" key="5">
    <source>
        <dbReference type="SAM" id="SignalP"/>
    </source>
</evidence>
<organism evidence="7 8">
    <name type="scientific">Ideonella lacteola</name>
    <dbReference type="NCBI Taxonomy" id="2984193"/>
    <lineage>
        <taxon>Bacteria</taxon>
        <taxon>Pseudomonadati</taxon>
        <taxon>Pseudomonadota</taxon>
        <taxon>Betaproteobacteria</taxon>
        <taxon>Burkholderiales</taxon>
        <taxon>Sphaerotilaceae</taxon>
        <taxon>Ideonella</taxon>
    </lineage>
</organism>
<dbReference type="EC" id="3.4.21.-" evidence="7"/>
<dbReference type="InterPro" id="IPR036034">
    <property type="entry name" value="PDZ_sf"/>
</dbReference>
<proteinExistence type="inferred from homology"/>
<dbReference type="GO" id="GO:0006508">
    <property type="term" value="P:proteolysis"/>
    <property type="evidence" value="ECO:0007669"/>
    <property type="project" value="UniProtKB-KW"/>
</dbReference>
<comment type="caution">
    <text evidence="7">The sequence shown here is derived from an EMBL/GenBank/DDBJ whole genome shotgun (WGS) entry which is preliminary data.</text>
</comment>
<keyword evidence="8" id="KW-1185">Reference proteome</keyword>
<name>A0ABU9BQL7_9BURK</name>
<keyword evidence="5" id="KW-0732">Signal</keyword>
<dbReference type="PRINTS" id="PR00834">
    <property type="entry name" value="PROTEASES2C"/>
</dbReference>
<keyword evidence="2 7" id="KW-0645">Protease</keyword>
<dbReference type="RefSeq" id="WP_341425785.1">
    <property type="nucleotide sequence ID" value="NZ_JBBUTG010000005.1"/>
</dbReference>
<dbReference type="Gene3D" id="2.30.42.10">
    <property type="match status" value="1"/>
</dbReference>
<gene>
    <name evidence="7" type="ORF">AACH06_11325</name>
</gene>
<dbReference type="EMBL" id="JBBUTG010000005">
    <property type="protein sequence ID" value="MEK8031409.1"/>
    <property type="molecule type" value="Genomic_DNA"/>
</dbReference>
<protein>
    <submittedName>
        <fullName evidence="7">S1C family serine protease</fullName>
        <ecNumber evidence="7">3.4.21.-</ecNumber>
    </submittedName>
</protein>
<feature type="signal peptide" evidence="5">
    <location>
        <begin position="1"/>
        <end position="31"/>
    </location>
</feature>
<dbReference type="SUPFAM" id="SSF50494">
    <property type="entry name" value="Trypsin-like serine proteases"/>
    <property type="match status" value="1"/>
</dbReference>
<reference evidence="7 8" key="1">
    <citation type="submission" date="2024-04" db="EMBL/GenBank/DDBJ databases">
        <title>Novel species of the genus Ideonella isolated from streams.</title>
        <authorList>
            <person name="Lu H."/>
        </authorList>
    </citation>
    <scope>NUCLEOTIDE SEQUENCE [LARGE SCALE GENOMIC DNA]</scope>
    <source>
        <strain evidence="7 8">DXS29W</strain>
    </source>
</reference>
<dbReference type="Proteomes" id="UP001371218">
    <property type="component" value="Unassembled WGS sequence"/>
</dbReference>
<dbReference type="InterPro" id="IPR043504">
    <property type="entry name" value="Peptidase_S1_PA_chymotrypsin"/>
</dbReference>
<dbReference type="Pfam" id="PF13180">
    <property type="entry name" value="PDZ_2"/>
    <property type="match status" value="1"/>
</dbReference>
<evidence type="ECO:0000259" key="6">
    <source>
        <dbReference type="PROSITE" id="PS50106"/>
    </source>
</evidence>
<sequence length="343" mass="36366">MGRAIRLRNVTARCLLPLLLGALVMPWAALAAQPAASPESTRRASDSVVGLLTLAIPDAPSSATLGPIRQGSGVVIGPDGLVLTIGYLVLEADQVLLQPDDGRQIPARVLGYDVATGFGLVKALIPVSLPAAPLGDPSTLDETEPLLFVTGGPRARITMARQVARRPFSGYWEYHLDHAVFTAPARPDHSGAALFNLRGELLGVGSLIVSDALGPAEPPMPGNMFVPVDLLKPILGELVAQGRSTQSKRAWMGAHCVEMGGEVRVARVSDGSPAELAGLLPGDRIVRIDGQRVDDLHSLWQRLWEGGAAERDVALDILRDGQPLKVPLHTIDRQSAIRQPEGT</sequence>
<dbReference type="Pfam" id="PF13365">
    <property type="entry name" value="Trypsin_2"/>
    <property type="match status" value="1"/>
</dbReference>
<keyword evidence="3 7" id="KW-0378">Hydrolase</keyword>
<dbReference type="PANTHER" id="PTHR22939:SF129">
    <property type="entry name" value="SERINE PROTEASE HTRA2, MITOCHONDRIAL"/>
    <property type="match status" value="1"/>
</dbReference>